<accession>A0A1D2MCX7</accession>
<dbReference type="AlphaFoldDB" id="A0A1D2MCX7"/>
<organism evidence="2 3">
    <name type="scientific">Orchesella cincta</name>
    <name type="common">Springtail</name>
    <name type="synonym">Podura cincta</name>
    <dbReference type="NCBI Taxonomy" id="48709"/>
    <lineage>
        <taxon>Eukaryota</taxon>
        <taxon>Metazoa</taxon>
        <taxon>Ecdysozoa</taxon>
        <taxon>Arthropoda</taxon>
        <taxon>Hexapoda</taxon>
        <taxon>Collembola</taxon>
        <taxon>Entomobryomorpha</taxon>
        <taxon>Entomobryoidea</taxon>
        <taxon>Orchesellidae</taxon>
        <taxon>Orchesellinae</taxon>
        <taxon>Orchesella</taxon>
    </lineage>
</organism>
<evidence type="ECO:0000256" key="1">
    <source>
        <dbReference type="SAM" id="SignalP"/>
    </source>
</evidence>
<protein>
    <submittedName>
        <fullName evidence="2">Uncharacterized protein</fullName>
    </submittedName>
</protein>
<keyword evidence="3" id="KW-1185">Reference proteome</keyword>
<feature type="chain" id="PRO_5008903834" evidence="1">
    <location>
        <begin position="28"/>
        <end position="154"/>
    </location>
</feature>
<dbReference type="Proteomes" id="UP000094527">
    <property type="component" value="Unassembled WGS sequence"/>
</dbReference>
<gene>
    <name evidence="2" type="ORF">Ocin01_15908</name>
</gene>
<dbReference type="EMBL" id="LJIJ01001795">
    <property type="protein sequence ID" value="ODM90772.1"/>
    <property type="molecule type" value="Genomic_DNA"/>
</dbReference>
<sequence>MLLFSNEFISLVLMTLMIGGELHSAEGVLKNCFECIGDGADVSKYVCNAEHEGRTQPCHAERSNACAMIKEGDKILKMCEEDISKWSDNGKADGKPICIKNEKCYCNNENFCNKDKNFGFEPVKEGSVGIKVISPAMCVLSMIVAAWMYHISSN</sequence>
<evidence type="ECO:0000313" key="3">
    <source>
        <dbReference type="Proteomes" id="UP000094527"/>
    </source>
</evidence>
<feature type="signal peptide" evidence="1">
    <location>
        <begin position="1"/>
        <end position="27"/>
    </location>
</feature>
<name>A0A1D2MCX7_ORCCI</name>
<comment type="caution">
    <text evidence="2">The sequence shown here is derived from an EMBL/GenBank/DDBJ whole genome shotgun (WGS) entry which is preliminary data.</text>
</comment>
<evidence type="ECO:0000313" key="2">
    <source>
        <dbReference type="EMBL" id="ODM90772.1"/>
    </source>
</evidence>
<keyword evidence="1" id="KW-0732">Signal</keyword>
<proteinExistence type="predicted"/>
<reference evidence="2 3" key="1">
    <citation type="journal article" date="2016" name="Genome Biol. Evol.">
        <title>Gene Family Evolution Reflects Adaptation to Soil Environmental Stressors in the Genome of the Collembolan Orchesella cincta.</title>
        <authorList>
            <person name="Faddeeva-Vakhrusheva A."/>
            <person name="Derks M.F."/>
            <person name="Anvar S.Y."/>
            <person name="Agamennone V."/>
            <person name="Suring W."/>
            <person name="Smit S."/>
            <person name="van Straalen N.M."/>
            <person name="Roelofs D."/>
        </authorList>
    </citation>
    <scope>NUCLEOTIDE SEQUENCE [LARGE SCALE GENOMIC DNA]</scope>
    <source>
        <tissue evidence="2">Mixed pool</tissue>
    </source>
</reference>